<dbReference type="EMBL" id="JAVHNQ010000004">
    <property type="protein sequence ID" value="KAK6349534.1"/>
    <property type="molecule type" value="Genomic_DNA"/>
</dbReference>
<dbReference type="SUPFAM" id="SSF90229">
    <property type="entry name" value="CCCH zinc finger"/>
    <property type="match status" value="1"/>
</dbReference>
<gene>
    <name evidence="7" type="ORF">TWF696_005819</name>
</gene>
<feature type="compositionally biased region" description="Basic and acidic residues" evidence="5">
    <location>
        <begin position="268"/>
        <end position="289"/>
    </location>
</feature>
<reference evidence="7 8" key="1">
    <citation type="submission" date="2019-10" db="EMBL/GenBank/DDBJ databases">
        <authorList>
            <person name="Palmer J.M."/>
        </authorList>
    </citation>
    <scope>NUCLEOTIDE SEQUENCE [LARGE SCALE GENOMIC DNA]</scope>
    <source>
        <strain evidence="7 8">TWF696</strain>
    </source>
</reference>
<feature type="zinc finger region" description="C3H1-type" evidence="4">
    <location>
        <begin position="90"/>
        <end position="117"/>
    </location>
</feature>
<dbReference type="InterPro" id="IPR036855">
    <property type="entry name" value="Znf_CCCH_sf"/>
</dbReference>
<evidence type="ECO:0000256" key="2">
    <source>
        <dbReference type="ARBA" id="ARBA00022771"/>
    </source>
</evidence>
<evidence type="ECO:0000256" key="3">
    <source>
        <dbReference type="ARBA" id="ARBA00022833"/>
    </source>
</evidence>
<feature type="compositionally biased region" description="Basic and acidic residues" evidence="5">
    <location>
        <begin position="305"/>
        <end position="325"/>
    </location>
</feature>
<feature type="domain" description="C3H1-type" evidence="6">
    <location>
        <begin position="90"/>
        <end position="117"/>
    </location>
</feature>
<dbReference type="GO" id="GO:0008270">
    <property type="term" value="F:zinc ion binding"/>
    <property type="evidence" value="ECO:0007669"/>
    <property type="project" value="UniProtKB-KW"/>
</dbReference>
<evidence type="ECO:0000256" key="5">
    <source>
        <dbReference type="SAM" id="MobiDB-lite"/>
    </source>
</evidence>
<evidence type="ECO:0000313" key="7">
    <source>
        <dbReference type="EMBL" id="KAK6349534.1"/>
    </source>
</evidence>
<accession>A0AAV9UWR3</accession>
<dbReference type="Proteomes" id="UP001375240">
    <property type="component" value="Unassembled WGS sequence"/>
</dbReference>
<feature type="region of interest" description="Disordered" evidence="5">
    <location>
        <begin position="126"/>
        <end position="148"/>
    </location>
</feature>
<evidence type="ECO:0000259" key="6">
    <source>
        <dbReference type="PROSITE" id="PS50103"/>
    </source>
</evidence>
<dbReference type="PANTHER" id="PTHR12681">
    <property type="entry name" value="ZINC FINGER-CONTAINING PROTEIN P48ZNF"/>
    <property type="match status" value="1"/>
</dbReference>
<comment type="caution">
    <text evidence="7">The sequence shown here is derived from an EMBL/GenBank/DDBJ whole genome shotgun (WGS) entry which is preliminary data.</text>
</comment>
<dbReference type="PANTHER" id="PTHR12681:SF0">
    <property type="entry name" value="ZINC FINGER CCCH DOMAIN-CONTAINING PROTEIN 15"/>
    <property type="match status" value="1"/>
</dbReference>
<dbReference type="AlphaFoldDB" id="A0AAV9UWR3"/>
<keyword evidence="1 4" id="KW-0479">Metal-binding</keyword>
<feature type="compositionally biased region" description="Basic and acidic residues" evidence="5">
    <location>
        <begin position="47"/>
        <end position="66"/>
    </location>
</feature>
<evidence type="ECO:0000256" key="4">
    <source>
        <dbReference type="PROSITE-ProRule" id="PRU00723"/>
    </source>
</evidence>
<dbReference type="Gene3D" id="4.10.1000.10">
    <property type="entry name" value="Zinc finger, CCCH-type"/>
    <property type="match status" value="1"/>
</dbReference>
<name>A0AAV9UWR3_9PEZI</name>
<organism evidence="7 8">
    <name type="scientific">Orbilia brochopaga</name>
    <dbReference type="NCBI Taxonomy" id="3140254"/>
    <lineage>
        <taxon>Eukaryota</taxon>
        <taxon>Fungi</taxon>
        <taxon>Dikarya</taxon>
        <taxon>Ascomycota</taxon>
        <taxon>Pezizomycotina</taxon>
        <taxon>Orbiliomycetes</taxon>
        <taxon>Orbiliales</taxon>
        <taxon>Orbiliaceae</taxon>
        <taxon>Orbilia</taxon>
    </lineage>
</organism>
<feature type="domain" description="C3H1-type" evidence="6">
    <location>
        <begin position="166"/>
        <end position="204"/>
    </location>
</feature>
<dbReference type="GO" id="GO:0002181">
    <property type="term" value="P:cytoplasmic translation"/>
    <property type="evidence" value="ECO:0007669"/>
    <property type="project" value="TreeGrafter"/>
</dbReference>
<feature type="compositionally biased region" description="Basic and acidic residues" evidence="5">
    <location>
        <begin position="1"/>
        <end position="20"/>
    </location>
</feature>
<keyword evidence="2 4" id="KW-0863">Zinc-finger</keyword>
<dbReference type="Pfam" id="PF00642">
    <property type="entry name" value="zf-CCCH"/>
    <property type="match status" value="1"/>
</dbReference>
<dbReference type="InterPro" id="IPR000571">
    <property type="entry name" value="Znf_CCCH"/>
</dbReference>
<proteinExistence type="predicted"/>
<dbReference type="Gene3D" id="6.20.400.10">
    <property type="match status" value="1"/>
</dbReference>
<evidence type="ECO:0000256" key="1">
    <source>
        <dbReference type="ARBA" id="ARBA00022723"/>
    </source>
</evidence>
<feature type="zinc finger region" description="C3H1-type" evidence="4">
    <location>
        <begin position="166"/>
        <end position="204"/>
    </location>
</feature>
<sequence length="343" mass="38773">MPPKKADPKRAQKAVEDKTFGMKNKKGGKAQKQIKQIESQAINGVSPEEKRKAAEKAARAAEKKAAEDAKKEAAALFKPMQVQKIPFGVDPKSVVCVFFKQGTCEKGKKCKFSHDLSIERKTEKRSLYDNGEGSSGAANEKQETSENWDEAKLREVVLSKHGNPKTTTDIVCRYFIKAIEDGKYGWFWVCPNGGDQCKYRHVLPPGFVVKTSAQRLAEKEELEKNPNRTLTLEDFLETERHKLTGTLTPVTEETFKKWKTERLSKKAAEEELRRKKEETGRELFEKGGWEDDDSEAESSSEEEVEGKGKGRADVWDIEQLRKETEAMEEEAEAERIRLGGALD</sequence>
<dbReference type="GO" id="GO:0003729">
    <property type="term" value="F:mRNA binding"/>
    <property type="evidence" value="ECO:0007669"/>
    <property type="project" value="TreeGrafter"/>
</dbReference>
<dbReference type="InterPro" id="IPR032378">
    <property type="entry name" value="ZC3H15/TMA46_C"/>
</dbReference>
<dbReference type="PROSITE" id="PS50103">
    <property type="entry name" value="ZF_C3H1"/>
    <property type="match status" value="2"/>
</dbReference>
<keyword evidence="3 4" id="KW-0862">Zinc</keyword>
<protein>
    <recommendedName>
        <fullName evidence="6">C3H1-type domain-containing protein</fullName>
    </recommendedName>
</protein>
<dbReference type="Pfam" id="PF16543">
    <property type="entry name" value="DFRP_C"/>
    <property type="match status" value="1"/>
</dbReference>
<keyword evidence="8" id="KW-1185">Reference proteome</keyword>
<dbReference type="SMART" id="SM00356">
    <property type="entry name" value="ZnF_C3H1"/>
    <property type="match status" value="2"/>
</dbReference>
<feature type="compositionally biased region" description="Acidic residues" evidence="5">
    <location>
        <begin position="290"/>
        <end position="304"/>
    </location>
</feature>
<feature type="region of interest" description="Disordered" evidence="5">
    <location>
        <begin position="1"/>
        <end position="66"/>
    </location>
</feature>
<evidence type="ECO:0000313" key="8">
    <source>
        <dbReference type="Proteomes" id="UP001375240"/>
    </source>
</evidence>
<dbReference type="GO" id="GO:0005829">
    <property type="term" value="C:cytosol"/>
    <property type="evidence" value="ECO:0007669"/>
    <property type="project" value="TreeGrafter"/>
</dbReference>
<feature type="region of interest" description="Disordered" evidence="5">
    <location>
        <begin position="268"/>
        <end position="343"/>
    </location>
</feature>